<accession>A0A0A0SI87</accession>
<dbReference type="HOGENOM" id="CLU_2014315_0_0_6"/>
<dbReference type="KEGG" id="vtu:IX91_10920"/>
<dbReference type="EMBL" id="CP009354">
    <property type="protein sequence ID" value="AIW14707.1"/>
    <property type="molecule type" value="Genomic_DNA"/>
</dbReference>
<sequence length="123" mass="14369">MSQPKRRTVLAGRVESRQRGAKFRKKLNRKVELFSFSTATCLFQANVSELAARVESRQHNTKFRKSRVVRRSFFVSIAPGLCQTMLQTWPPALNKLNTRKHPKQIKPEHMFGLYLFAENYFPV</sequence>
<dbReference type="AlphaFoldDB" id="A0A0A0SI87"/>
<evidence type="ECO:0000313" key="1">
    <source>
        <dbReference type="EMBL" id="AIW14707.1"/>
    </source>
</evidence>
<organism evidence="1 2">
    <name type="scientific">Vibrio tubiashii ATCC 19109</name>
    <dbReference type="NCBI Taxonomy" id="1051646"/>
    <lineage>
        <taxon>Bacteria</taxon>
        <taxon>Pseudomonadati</taxon>
        <taxon>Pseudomonadota</taxon>
        <taxon>Gammaproteobacteria</taxon>
        <taxon>Vibrionales</taxon>
        <taxon>Vibrionaceae</taxon>
        <taxon>Vibrio</taxon>
        <taxon>Vibrio oreintalis group</taxon>
    </lineage>
</organism>
<evidence type="ECO:0000313" key="2">
    <source>
        <dbReference type="Proteomes" id="UP000030071"/>
    </source>
</evidence>
<proteinExistence type="predicted"/>
<dbReference type="STRING" id="1051646.IX91_10920"/>
<name>A0A0A0SI87_9VIBR</name>
<gene>
    <name evidence="1" type="ORF">IX91_10920</name>
</gene>
<dbReference type="PATRIC" id="fig|1051646.9.peg.2168"/>
<protein>
    <submittedName>
        <fullName evidence="1">Uncharacterized protein</fullName>
    </submittedName>
</protein>
<reference evidence="1 2" key="1">
    <citation type="submission" date="2014-08" db="EMBL/GenBank/DDBJ databases">
        <title>First Complete Genome Sequence of the Shellfish Pathogen Vibrio tubiashii.</title>
        <authorList>
            <person name="Richards G.P."/>
            <person name="Needleman D.S."/>
            <person name="Watson M.A."/>
            <person name="Bono J.L."/>
        </authorList>
    </citation>
    <scope>NUCLEOTIDE SEQUENCE [LARGE SCALE GENOMIC DNA]</scope>
    <source>
        <strain evidence="1 2">ATCC 19109</strain>
    </source>
</reference>
<dbReference type="Proteomes" id="UP000030071">
    <property type="component" value="Chromosome 1"/>
</dbReference>